<comment type="caution">
    <text evidence="1">The sequence shown here is derived from an EMBL/GenBank/DDBJ whole genome shotgun (WGS) entry which is preliminary data.</text>
</comment>
<dbReference type="AlphaFoldDB" id="A0AAU9XRD1"/>
<protein>
    <submittedName>
        <fullName evidence="1">Uncharacterized protein</fullName>
    </submittedName>
</protein>
<evidence type="ECO:0000313" key="2">
    <source>
        <dbReference type="Proteomes" id="UP001159428"/>
    </source>
</evidence>
<accession>A0AAU9XRD1</accession>
<name>A0AAU9XRD1_9CNID</name>
<keyword evidence="2" id="KW-1185">Reference proteome</keyword>
<evidence type="ECO:0000313" key="1">
    <source>
        <dbReference type="EMBL" id="CAH3155509.1"/>
    </source>
</evidence>
<proteinExistence type="predicted"/>
<sequence length="93" mass="10733">MQILQNVEDIVHHALPVKKLKDSFSDLTTARNLILKRVTFCQSRIDVSKCSISYNYITYMYKCASTCIVYHHLLWHPDVSSEKPMSLGVLLCE</sequence>
<dbReference type="Proteomes" id="UP001159428">
    <property type="component" value="Unassembled WGS sequence"/>
</dbReference>
<dbReference type="EMBL" id="CALNXJ010000058">
    <property type="protein sequence ID" value="CAH3155509.1"/>
    <property type="molecule type" value="Genomic_DNA"/>
</dbReference>
<gene>
    <name evidence="1" type="ORF">PMEA_00028030</name>
</gene>
<reference evidence="1 2" key="1">
    <citation type="submission" date="2022-05" db="EMBL/GenBank/DDBJ databases">
        <authorList>
            <consortium name="Genoscope - CEA"/>
            <person name="William W."/>
        </authorList>
    </citation>
    <scope>NUCLEOTIDE SEQUENCE [LARGE SCALE GENOMIC DNA]</scope>
</reference>
<organism evidence="1 2">
    <name type="scientific">Pocillopora meandrina</name>
    <dbReference type="NCBI Taxonomy" id="46732"/>
    <lineage>
        <taxon>Eukaryota</taxon>
        <taxon>Metazoa</taxon>
        <taxon>Cnidaria</taxon>
        <taxon>Anthozoa</taxon>
        <taxon>Hexacorallia</taxon>
        <taxon>Scleractinia</taxon>
        <taxon>Astrocoeniina</taxon>
        <taxon>Pocilloporidae</taxon>
        <taxon>Pocillopora</taxon>
    </lineage>
</organism>